<dbReference type="OrthoDB" id="9794178at2"/>
<gene>
    <name evidence="4" type="ORF">SAMN04488120_10689</name>
</gene>
<reference evidence="4 5" key="1">
    <citation type="submission" date="2016-10" db="EMBL/GenBank/DDBJ databases">
        <authorList>
            <person name="de Groot N.N."/>
        </authorList>
    </citation>
    <scope>NUCLEOTIDE SEQUENCE [LARGE SCALE GENOMIC DNA]</scope>
    <source>
        <strain evidence="4 5">DSM 23609</strain>
    </source>
</reference>
<keyword evidence="2" id="KW-0408">Iron</keyword>
<proteinExistence type="predicted"/>
<keyword evidence="5" id="KW-1185">Reference proteome</keyword>
<accession>A0A1I2JF33</accession>
<keyword evidence="1" id="KW-0479">Metal-binding</keyword>
<dbReference type="GO" id="GO:0046872">
    <property type="term" value="F:metal ion binding"/>
    <property type="evidence" value="ECO:0007669"/>
    <property type="project" value="UniProtKB-KW"/>
</dbReference>
<sequence>MSTPAPTSIRLHRQSRLLEVSWPDGVRHALPCEYLRVFSPSAELQGHGLPEPMLIGGKRNVNIVRIEPVGRYAVRLVFDDGHDTGLYSWSVLRTLGERYAENWARYLERLEQHGMSRESDVVKLSALVKTYTPPAAGKDRSE</sequence>
<dbReference type="Proteomes" id="UP000199771">
    <property type="component" value="Unassembled WGS sequence"/>
</dbReference>
<dbReference type="STRING" id="1076937.SAMN04488120_10689"/>
<evidence type="ECO:0000256" key="1">
    <source>
        <dbReference type="ARBA" id="ARBA00022723"/>
    </source>
</evidence>
<feature type="domain" description="Gamma-butyrobetaine hydroxylase-like N-terminal" evidence="3">
    <location>
        <begin position="9"/>
        <end position="93"/>
    </location>
</feature>
<dbReference type="PANTHER" id="PTHR35303">
    <property type="entry name" value="OS02G0197800 PROTEIN"/>
    <property type="match status" value="1"/>
</dbReference>
<protein>
    <submittedName>
        <fullName evidence="4">DUF971 family protein</fullName>
    </submittedName>
</protein>
<dbReference type="AlphaFoldDB" id="A0A1I2JF33"/>
<organism evidence="4 5">
    <name type="scientific">Fontimonas thermophila</name>
    <dbReference type="NCBI Taxonomy" id="1076937"/>
    <lineage>
        <taxon>Bacteria</taxon>
        <taxon>Pseudomonadati</taxon>
        <taxon>Pseudomonadota</taxon>
        <taxon>Gammaproteobacteria</taxon>
        <taxon>Nevskiales</taxon>
        <taxon>Nevskiaceae</taxon>
        <taxon>Fontimonas</taxon>
    </lineage>
</organism>
<dbReference type="Gene3D" id="3.30.2020.30">
    <property type="match status" value="1"/>
</dbReference>
<name>A0A1I2JF33_9GAMM</name>
<evidence type="ECO:0000259" key="3">
    <source>
        <dbReference type="Pfam" id="PF06155"/>
    </source>
</evidence>
<dbReference type="RefSeq" id="WP_091533519.1">
    <property type="nucleotide sequence ID" value="NZ_FOOC01000006.1"/>
</dbReference>
<dbReference type="PANTHER" id="PTHR35303:SF5">
    <property type="entry name" value="OS02G0197800 PROTEIN"/>
    <property type="match status" value="1"/>
</dbReference>
<evidence type="ECO:0000313" key="4">
    <source>
        <dbReference type="EMBL" id="SFF51261.1"/>
    </source>
</evidence>
<evidence type="ECO:0000313" key="5">
    <source>
        <dbReference type="Proteomes" id="UP000199771"/>
    </source>
</evidence>
<dbReference type="EMBL" id="FOOC01000006">
    <property type="protein sequence ID" value="SFF51261.1"/>
    <property type="molecule type" value="Genomic_DNA"/>
</dbReference>
<dbReference type="InterPro" id="IPR038492">
    <property type="entry name" value="GBBH-like_N_sf"/>
</dbReference>
<evidence type="ECO:0000256" key="2">
    <source>
        <dbReference type="ARBA" id="ARBA00023004"/>
    </source>
</evidence>
<dbReference type="Pfam" id="PF06155">
    <property type="entry name" value="GBBH-like_N"/>
    <property type="match status" value="1"/>
</dbReference>
<dbReference type="InterPro" id="IPR010376">
    <property type="entry name" value="GBBH-like_N"/>
</dbReference>